<dbReference type="InterPro" id="IPR000845">
    <property type="entry name" value="Nucleoside_phosphorylase_d"/>
</dbReference>
<sequence length="645" mass="71874">MSRPAAASRQRESYTVAFVCALGFEMSAIRYQLDCEHPTLPRQPGDSNLYIVGELLGHNVVLAWLSGRQGKGAAATVATNMNRSFPAIEWRFLVGIAGGAPSSKHDIRLGDVVIGVPHGQHGGVVQYDLGKDHEDDFELKGFLVPPPTDLLGAVELMQSNHVTRDNKIEDFLLEMLQRGPRLCIYRRPSAEEDILFESDYPHPRDAIHSTCRSCDRKRIVSRPPRHPPGSEIHYGLIASGDRVMKSGSKRQAAASTVGNILCFEMEAAGIATEFGCVVIRGISDYADSHKNDSWQHYAAAAAAATAKELLSCMPRSPEHGRNVTGLVVQDDKSSQLQYAQECAKSLAFREMNDRANDLNITAADGTLGWLLDHPACVDWSAQNRALLWIKGKPGSGKSTLIRYFLDAVESTTRIRHDVLILSFLFHGRGVELQKSPLGLFRSLLYQLISQLPDAEPDLVALFRHRNDTVGDYGEKWHWQLRELQDAFRRALCRILKRRPVWVFVDALDECGKQNAVALVTHFQSVLNSVPASTFQFLICFTCRHYPVLSPDSAHEITLEQENEQDISQYVRKQLSGLDDRATSVIADSITTQACGVFMWASIVVEKVLELEREGAGLRRIEREIRSTPPGLFNLYLELVRAPSDH</sequence>
<keyword evidence="1" id="KW-0677">Repeat</keyword>
<comment type="caution">
    <text evidence="4">The sequence shown here is derived from an EMBL/GenBank/DDBJ whole genome shotgun (WGS) entry which is preliminary data.</text>
</comment>
<dbReference type="PANTHER" id="PTHR46082">
    <property type="entry name" value="ATP/GTP-BINDING PROTEIN-RELATED"/>
    <property type="match status" value="1"/>
</dbReference>
<dbReference type="GO" id="GO:0009116">
    <property type="term" value="P:nucleoside metabolic process"/>
    <property type="evidence" value="ECO:0007669"/>
    <property type="project" value="InterPro"/>
</dbReference>
<dbReference type="InterPro" id="IPR056884">
    <property type="entry name" value="NPHP3-like_N"/>
</dbReference>
<dbReference type="SUPFAM" id="SSF53167">
    <property type="entry name" value="Purine and uridine phosphorylases"/>
    <property type="match status" value="1"/>
</dbReference>
<evidence type="ECO:0000259" key="2">
    <source>
        <dbReference type="Pfam" id="PF01048"/>
    </source>
</evidence>
<dbReference type="InterPro" id="IPR035994">
    <property type="entry name" value="Nucleoside_phosphorylase_sf"/>
</dbReference>
<dbReference type="InterPro" id="IPR053137">
    <property type="entry name" value="NLR-like"/>
</dbReference>
<dbReference type="Gene3D" id="3.40.50.300">
    <property type="entry name" value="P-loop containing nucleotide triphosphate hydrolases"/>
    <property type="match status" value="1"/>
</dbReference>
<dbReference type="PANTHER" id="PTHR46082:SF11">
    <property type="entry name" value="AAA+ ATPASE DOMAIN-CONTAINING PROTEIN-RELATED"/>
    <property type="match status" value="1"/>
</dbReference>
<dbReference type="GO" id="GO:0003824">
    <property type="term" value="F:catalytic activity"/>
    <property type="evidence" value="ECO:0007669"/>
    <property type="project" value="InterPro"/>
</dbReference>
<proteinExistence type="predicted"/>
<accession>A0A545UTW8</accession>
<evidence type="ECO:0000313" key="5">
    <source>
        <dbReference type="Proteomes" id="UP000315783"/>
    </source>
</evidence>
<protein>
    <submittedName>
        <fullName evidence="4">Pfs, NB-ARC and Ankyrin domain-containing protein</fullName>
    </submittedName>
</protein>
<name>A0A545UTW8_9HYPO</name>
<organism evidence="4 5">
    <name type="scientific">Cordyceps javanica</name>
    <dbReference type="NCBI Taxonomy" id="43265"/>
    <lineage>
        <taxon>Eukaryota</taxon>
        <taxon>Fungi</taxon>
        <taxon>Dikarya</taxon>
        <taxon>Ascomycota</taxon>
        <taxon>Pezizomycotina</taxon>
        <taxon>Sordariomycetes</taxon>
        <taxon>Hypocreomycetidae</taxon>
        <taxon>Hypocreales</taxon>
        <taxon>Cordycipitaceae</taxon>
        <taxon>Cordyceps</taxon>
    </lineage>
</organism>
<dbReference type="OrthoDB" id="1577640at2759"/>
<evidence type="ECO:0000256" key="1">
    <source>
        <dbReference type="ARBA" id="ARBA00022737"/>
    </source>
</evidence>
<dbReference type="EMBL" id="SPUK01000013">
    <property type="protein sequence ID" value="TQV92912.1"/>
    <property type="molecule type" value="Genomic_DNA"/>
</dbReference>
<gene>
    <name evidence="4" type="ORF">IF1G_08215</name>
</gene>
<feature type="domain" description="Nucleoside phosphorylase" evidence="2">
    <location>
        <begin position="15"/>
        <end position="305"/>
    </location>
</feature>
<dbReference type="InterPro" id="IPR027417">
    <property type="entry name" value="P-loop_NTPase"/>
</dbReference>
<dbReference type="AlphaFoldDB" id="A0A545UTW8"/>
<keyword evidence="5" id="KW-1185">Reference proteome</keyword>
<evidence type="ECO:0000259" key="3">
    <source>
        <dbReference type="Pfam" id="PF24883"/>
    </source>
</evidence>
<dbReference type="SUPFAM" id="SSF52540">
    <property type="entry name" value="P-loop containing nucleoside triphosphate hydrolases"/>
    <property type="match status" value="1"/>
</dbReference>
<evidence type="ECO:0000313" key="4">
    <source>
        <dbReference type="EMBL" id="TQV92912.1"/>
    </source>
</evidence>
<dbReference type="Gene3D" id="3.40.50.1580">
    <property type="entry name" value="Nucleoside phosphorylase domain"/>
    <property type="match status" value="1"/>
</dbReference>
<reference evidence="4 5" key="1">
    <citation type="journal article" date="2019" name="Appl. Microbiol. Biotechnol.">
        <title>Genome sequence of Isaria javanica and comparative genome analysis insights into family S53 peptidase evolution in fungal entomopathogens.</title>
        <authorList>
            <person name="Lin R."/>
            <person name="Zhang X."/>
            <person name="Xin B."/>
            <person name="Zou M."/>
            <person name="Gao Y."/>
            <person name="Qin F."/>
            <person name="Hu Q."/>
            <person name="Xie B."/>
            <person name="Cheng X."/>
        </authorList>
    </citation>
    <scope>NUCLEOTIDE SEQUENCE [LARGE SCALE GENOMIC DNA]</scope>
    <source>
        <strain evidence="4 5">IJ1G</strain>
    </source>
</reference>
<feature type="domain" description="Nephrocystin 3-like N-terminal" evidence="3">
    <location>
        <begin position="365"/>
        <end position="543"/>
    </location>
</feature>
<dbReference type="STRING" id="43265.A0A545UTW8"/>
<dbReference type="Pfam" id="PF24883">
    <property type="entry name" value="NPHP3_N"/>
    <property type="match status" value="1"/>
</dbReference>
<dbReference type="Proteomes" id="UP000315783">
    <property type="component" value="Unassembled WGS sequence"/>
</dbReference>
<dbReference type="Pfam" id="PF01048">
    <property type="entry name" value="PNP_UDP_1"/>
    <property type="match status" value="1"/>
</dbReference>